<evidence type="ECO:0000259" key="9">
    <source>
        <dbReference type="PROSITE" id="PS51903"/>
    </source>
</evidence>
<comment type="similarity">
    <text evidence="2 8">Belongs to the ClpA/ClpB family.</text>
</comment>
<sequence>MNIEVFSDRAKGFLQAAQTVAIRLSHQRVSPLHLLKALLDDEQGMSAGLIAKAGGDAKTAVQLTDQALAKISQVTGSGAQDVSWDNDTVRVLGQAEETAKKVGDSFVTVQQMLLALALSGGAAGTALKTAGVTPQGLNEAIRDLTGGRTADTAGAEAQYDALKKFAQDLTEKAKTGKIDPIIGRDEEIRRTIQVLARRTKNNPVLIGDPGVGKTAIAEGLALRIANGDVPDGIKNRTLMSLDMGALIAGAKYRGEFEERLKGVIDEVKGSDGQIILFIDEMHTLVGAGKSDGAMDASNLIKPALARGELHCIGATTLDEYRKYIEKDAALERRFQPVVIDEPSVEDTISILRGIKDKYELHHGVRITDGALVAAAQLSDRYIGDRFLPDKAIDLMDEAASRIRMEVESKPEEIENLDRRIIQLKIEESALEKESDDGSKSRLESLRKELIDLEEQSAALTQRWQAERDKIDAEQMIKEQLDQARIELEQAQREGNLQRAGELSYGEIPKLEKQLAEAAEASEGAMLREEVTGEDIAGVVARWTGIPVERMMAGEREKLLNMEAELGKRVIGQEDAVRVVSKAVRRARAGLKDPNRPLGSFLFLGPTGVGKTELTKSLANFLFDDPNAMVRIDMSEYMEKHAVARLIGAPPGYVGYDEGGALTEAVRRKPYQVVLFDEVEKAHADVFNVLLQLLDDGRLSDSHGHVVDFSNTIVILTSNLGSQYLAELRADQKVSEVEDEVMEVVRGHFRPEFLNRLDDIILFHRLAEEHMGPIVDIQLGRVEKLLVDRKIDLELTDAARSWIGRVGYDPVYGARPLKRAIQRYVQDPLADRILAGEIADGATVHIDEGDKELTFTIREDKPG</sequence>
<dbReference type="InterPro" id="IPR004176">
    <property type="entry name" value="Clp_R_N"/>
</dbReference>
<dbReference type="Proteomes" id="UP000722336">
    <property type="component" value="Unassembled WGS sequence"/>
</dbReference>
<evidence type="ECO:0000313" key="10">
    <source>
        <dbReference type="EMBL" id="MBV7256318.1"/>
    </source>
</evidence>
<evidence type="ECO:0000256" key="6">
    <source>
        <dbReference type="ARBA" id="ARBA00023186"/>
    </source>
</evidence>
<evidence type="ECO:0000256" key="2">
    <source>
        <dbReference type="ARBA" id="ARBA00008675"/>
    </source>
</evidence>
<evidence type="ECO:0000256" key="7">
    <source>
        <dbReference type="PROSITE-ProRule" id="PRU01251"/>
    </source>
</evidence>
<dbReference type="NCBIfam" id="TIGR03346">
    <property type="entry name" value="chaperone_ClpB"/>
    <property type="match status" value="1"/>
</dbReference>
<keyword evidence="8" id="KW-0346">Stress response</keyword>
<dbReference type="InterPro" id="IPR018368">
    <property type="entry name" value="ClpA/B_CS1"/>
</dbReference>
<evidence type="ECO:0000256" key="4">
    <source>
        <dbReference type="ARBA" id="ARBA00022741"/>
    </source>
</evidence>
<dbReference type="InterPro" id="IPR041546">
    <property type="entry name" value="ClpA/ClpB_AAA_lid"/>
</dbReference>
<keyword evidence="3 7" id="KW-0677">Repeat</keyword>
<comment type="subunit">
    <text evidence="8">Homohexamer; The oligomerization is ATP-dependent.</text>
</comment>
<dbReference type="PROSITE" id="PS00871">
    <property type="entry name" value="CLPAB_2"/>
    <property type="match status" value="1"/>
</dbReference>
<keyword evidence="6 8" id="KW-0143">Chaperone</keyword>
<accession>A0ABS6SD34</accession>
<gene>
    <name evidence="8 10" type="primary">clpB</name>
    <name evidence="10" type="ORF">KCG44_05905</name>
</gene>
<dbReference type="PROSITE" id="PS51903">
    <property type="entry name" value="CLP_R"/>
    <property type="match status" value="1"/>
</dbReference>
<comment type="function">
    <text evidence="8">Part of a stress-induced multi-chaperone system, it is involved in the recovery of the cell from heat-induced damage, in cooperation with DnaK, DnaJ and GrpE.</text>
</comment>
<dbReference type="PROSITE" id="PS00870">
    <property type="entry name" value="CLPAB_1"/>
    <property type="match status" value="1"/>
</dbReference>
<evidence type="ECO:0000256" key="5">
    <source>
        <dbReference type="ARBA" id="ARBA00022840"/>
    </source>
</evidence>
<dbReference type="InterPro" id="IPR003959">
    <property type="entry name" value="ATPase_AAA_core"/>
</dbReference>
<comment type="caution">
    <text evidence="10">The sequence shown here is derived from an EMBL/GenBank/DDBJ whole genome shotgun (WGS) entry which is preliminary data.</text>
</comment>
<dbReference type="Pfam" id="PF17871">
    <property type="entry name" value="AAA_lid_9"/>
    <property type="match status" value="1"/>
</dbReference>
<reference evidence="10 11" key="1">
    <citation type="submission" date="2021-04" db="EMBL/GenBank/DDBJ databases">
        <authorList>
            <person name="Pira H."/>
            <person name="Risdian C."/>
            <person name="Wink J."/>
        </authorList>
    </citation>
    <scope>NUCLEOTIDE SEQUENCE [LARGE SCALE GENOMIC DNA]</scope>
    <source>
        <strain evidence="10 11">WHA3</strain>
    </source>
</reference>
<keyword evidence="8" id="KW-0175">Coiled coil</keyword>
<dbReference type="PANTHER" id="PTHR11638:SF18">
    <property type="entry name" value="HEAT SHOCK PROTEIN 104"/>
    <property type="match status" value="1"/>
</dbReference>
<feature type="coiled-coil region" evidence="8">
    <location>
        <begin position="413"/>
        <end position="493"/>
    </location>
</feature>
<dbReference type="Pfam" id="PF10431">
    <property type="entry name" value="ClpB_D2-small"/>
    <property type="match status" value="1"/>
</dbReference>
<dbReference type="Pfam" id="PF00004">
    <property type="entry name" value="AAA"/>
    <property type="match status" value="1"/>
</dbReference>
<evidence type="ECO:0000256" key="1">
    <source>
        <dbReference type="ARBA" id="ARBA00004496"/>
    </source>
</evidence>
<comment type="subcellular location">
    <subcellularLocation>
        <location evidence="1 8">Cytoplasm</location>
    </subcellularLocation>
</comment>
<evidence type="ECO:0000256" key="8">
    <source>
        <dbReference type="RuleBase" id="RU362034"/>
    </source>
</evidence>
<dbReference type="InterPro" id="IPR050130">
    <property type="entry name" value="ClpA_ClpB"/>
</dbReference>
<keyword evidence="11" id="KW-1185">Reference proteome</keyword>
<dbReference type="CDD" id="cd19499">
    <property type="entry name" value="RecA-like_ClpB_Hsp104-like"/>
    <property type="match status" value="1"/>
</dbReference>
<dbReference type="InterPro" id="IPR003593">
    <property type="entry name" value="AAA+_ATPase"/>
</dbReference>
<dbReference type="SMART" id="SM01086">
    <property type="entry name" value="ClpB_D2-small"/>
    <property type="match status" value="1"/>
</dbReference>
<dbReference type="PANTHER" id="PTHR11638">
    <property type="entry name" value="ATP-DEPENDENT CLP PROTEASE"/>
    <property type="match status" value="1"/>
</dbReference>
<keyword evidence="5 8" id="KW-0067">ATP-binding</keyword>
<proteinExistence type="inferred from homology"/>
<dbReference type="CDD" id="cd00009">
    <property type="entry name" value="AAA"/>
    <property type="match status" value="1"/>
</dbReference>
<dbReference type="SMART" id="SM00382">
    <property type="entry name" value="AAA"/>
    <property type="match status" value="2"/>
</dbReference>
<evidence type="ECO:0000256" key="3">
    <source>
        <dbReference type="ARBA" id="ARBA00022737"/>
    </source>
</evidence>
<feature type="domain" description="Clp R" evidence="9">
    <location>
        <begin position="3"/>
        <end position="147"/>
    </location>
</feature>
<dbReference type="InterPro" id="IPR017730">
    <property type="entry name" value="Chaperonin_ClpB"/>
</dbReference>
<organism evidence="10 11">
    <name type="scientific">Pacificimonas pallii</name>
    <dbReference type="NCBI Taxonomy" id="2827236"/>
    <lineage>
        <taxon>Bacteria</taxon>
        <taxon>Pseudomonadati</taxon>
        <taxon>Pseudomonadota</taxon>
        <taxon>Alphaproteobacteria</taxon>
        <taxon>Sphingomonadales</taxon>
        <taxon>Sphingosinicellaceae</taxon>
        <taxon>Pacificimonas</taxon>
    </lineage>
</organism>
<keyword evidence="8" id="KW-0963">Cytoplasm</keyword>
<dbReference type="EMBL" id="JAGSPA010000002">
    <property type="protein sequence ID" value="MBV7256318.1"/>
    <property type="molecule type" value="Genomic_DNA"/>
</dbReference>
<protein>
    <recommendedName>
        <fullName evidence="8">Chaperone protein ClpB</fullName>
    </recommendedName>
</protein>
<dbReference type="Pfam" id="PF07724">
    <property type="entry name" value="AAA_2"/>
    <property type="match status" value="1"/>
</dbReference>
<keyword evidence="4 8" id="KW-0547">Nucleotide-binding</keyword>
<evidence type="ECO:0000313" key="11">
    <source>
        <dbReference type="Proteomes" id="UP000722336"/>
    </source>
</evidence>
<dbReference type="Pfam" id="PF02861">
    <property type="entry name" value="Clp_N"/>
    <property type="match status" value="1"/>
</dbReference>
<dbReference type="InterPro" id="IPR019489">
    <property type="entry name" value="Clp_ATPase_C"/>
</dbReference>
<dbReference type="InterPro" id="IPR028299">
    <property type="entry name" value="ClpA/B_CS2"/>
</dbReference>
<name>A0ABS6SD34_9SPHN</name>
<dbReference type="RefSeq" id="WP_218444908.1">
    <property type="nucleotide sequence ID" value="NZ_JAGSPA010000002.1"/>
</dbReference>